<comment type="caution">
    <text evidence="2">The sequence shown here is derived from an EMBL/GenBank/DDBJ whole genome shotgun (WGS) entry which is preliminary data.</text>
</comment>
<dbReference type="Proteomes" id="UP000585474">
    <property type="component" value="Unassembled WGS sequence"/>
</dbReference>
<evidence type="ECO:0000313" key="3">
    <source>
        <dbReference type="Proteomes" id="UP000585474"/>
    </source>
</evidence>
<evidence type="ECO:0000313" key="2">
    <source>
        <dbReference type="EMBL" id="GFY97933.1"/>
    </source>
</evidence>
<organism evidence="2 3">
    <name type="scientific">Actinidia rufa</name>
    <dbReference type="NCBI Taxonomy" id="165716"/>
    <lineage>
        <taxon>Eukaryota</taxon>
        <taxon>Viridiplantae</taxon>
        <taxon>Streptophyta</taxon>
        <taxon>Embryophyta</taxon>
        <taxon>Tracheophyta</taxon>
        <taxon>Spermatophyta</taxon>
        <taxon>Magnoliopsida</taxon>
        <taxon>eudicotyledons</taxon>
        <taxon>Gunneridae</taxon>
        <taxon>Pentapetalae</taxon>
        <taxon>asterids</taxon>
        <taxon>Ericales</taxon>
        <taxon>Actinidiaceae</taxon>
        <taxon>Actinidia</taxon>
    </lineage>
</organism>
<accession>A0A7J0FH66</accession>
<reference evidence="2 3" key="1">
    <citation type="submission" date="2019-07" db="EMBL/GenBank/DDBJ databases">
        <title>De Novo Assembly of kiwifruit Actinidia rufa.</title>
        <authorList>
            <person name="Sugita-Konishi S."/>
            <person name="Sato K."/>
            <person name="Mori E."/>
            <person name="Abe Y."/>
            <person name="Kisaki G."/>
            <person name="Hamano K."/>
            <person name="Suezawa K."/>
            <person name="Otani M."/>
            <person name="Fukuda T."/>
            <person name="Manabe T."/>
            <person name="Gomi K."/>
            <person name="Tabuchi M."/>
            <person name="Akimitsu K."/>
            <person name="Kataoka I."/>
        </authorList>
    </citation>
    <scope>NUCLEOTIDE SEQUENCE [LARGE SCALE GENOMIC DNA]</scope>
    <source>
        <strain evidence="3">cv. Fuchu</strain>
    </source>
</reference>
<evidence type="ECO:0000256" key="1">
    <source>
        <dbReference type="SAM" id="MobiDB-lite"/>
    </source>
</evidence>
<dbReference type="OrthoDB" id="6119954at2759"/>
<proteinExistence type="predicted"/>
<dbReference type="AlphaFoldDB" id="A0A7J0FH66"/>
<name>A0A7J0FH66_9ERIC</name>
<dbReference type="EMBL" id="BJWL01000012">
    <property type="protein sequence ID" value="GFY97933.1"/>
    <property type="molecule type" value="Genomic_DNA"/>
</dbReference>
<feature type="region of interest" description="Disordered" evidence="1">
    <location>
        <begin position="1"/>
        <end position="51"/>
    </location>
</feature>
<sequence length="141" mass="15142">MGFGDLSSGPGTARVGQRAPLLRVGQRGPEADPPVPGARLRGAPHESAHPSRARLALGVEYSWPVAKTGVVGSIGSGGRPFFALPPRRHGRSLPPGINSHSLCIYVNMYRCFPLAGCGLPRFFERVYRHMLEKGINYALSP</sequence>
<protein>
    <submittedName>
        <fullName evidence="2">Peptidase M20/M25/M40 family protein</fullName>
    </submittedName>
</protein>
<keyword evidence="3" id="KW-1185">Reference proteome</keyword>
<gene>
    <name evidence="2" type="ORF">Acr_12g0004740</name>
</gene>